<gene>
    <name evidence="9" type="ORF">DVH24_024360</name>
</gene>
<dbReference type="PANTHER" id="PTHR31307">
    <property type="entry name" value="TRIHELIX TRANSCRIPTION FACTOR ASIL2"/>
    <property type="match status" value="1"/>
</dbReference>
<feature type="region of interest" description="Disordered" evidence="7">
    <location>
        <begin position="108"/>
        <end position="150"/>
    </location>
</feature>
<evidence type="ECO:0000256" key="4">
    <source>
        <dbReference type="ARBA" id="ARBA00023125"/>
    </source>
</evidence>
<evidence type="ECO:0000313" key="10">
    <source>
        <dbReference type="Proteomes" id="UP000290289"/>
    </source>
</evidence>
<dbReference type="GO" id="GO:0005634">
    <property type="term" value="C:nucleus"/>
    <property type="evidence" value="ECO:0007669"/>
    <property type="project" value="UniProtKB-SubCell"/>
</dbReference>
<keyword evidence="2" id="KW-0805">Transcription regulation</keyword>
<dbReference type="Gene3D" id="1.10.10.60">
    <property type="entry name" value="Homeodomain-like"/>
    <property type="match status" value="1"/>
</dbReference>
<sequence length="241" mass="27260">MDRRTRTHAPAGREDCWNEADTEALITAWGDRYVHLNHGILRQKEWKEVADAVNSTQNGGVKPSKTDVQCRNRIDTLKKKYKLEKSKPGPSKWPFYRRLHSLICSTPSNATVSTDSKPPILALTGKSPDPSPYPLKGSRRDDGGDEAAGLSGGAACRELARAISRFGEMYERIEISKRKQMMELEKQRMEFDKELELQRLNMFMDVQVELGKKMKLPKYSHASGAAIAESLMSSFLVIFDR</sequence>
<evidence type="ECO:0000256" key="6">
    <source>
        <dbReference type="ARBA" id="ARBA00023242"/>
    </source>
</evidence>
<reference evidence="9 10" key="1">
    <citation type="submission" date="2018-10" db="EMBL/GenBank/DDBJ databases">
        <title>A high-quality apple genome assembly.</title>
        <authorList>
            <person name="Hu J."/>
        </authorList>
    </citation>
    <scope>NUCLEOTIDE SEQUENCE [LARGE SCALE GENOMIC DNA]</scope>
    <source>
        <strain evidence="10">cv. HFTH1</strain>
        <tissue evidence="9">Young leaf</tissue>
    </source>
</reference>
<evidence type="ECO:0000256" key="7">
    <source>
        <dbReference type="SAM" id="MobiDB-lite"/>
    </source>
</evidence>
<feature type="domain" description="Myb/SANT-like DNA-binding" evidence="8">
    <location>
        <begin position="15"/>
        <end position="102"/>
    </location>
</feature>
<dbReference type="InterPro" id="IPR044822">
    <property type="entry name" value="Myb_DNA-bind_4"/>
</dbReference>
<dbReference type="InterPro" id="IPR044823">
    <property type="entry name" value="ASIL1/2-like"/>
</dbReference>
<dbReference type="EMBL" id="RDQH01000333">
    <property type="protein sequence ID" value="RXH94676.1"/>
    <property type="molecule type" value="Genomic_DNA"/>
</dbReference>
<evidence type="ECO:0000256" key="1">
    <source>
        <dbReference type="ARBA" id="ARBA00004123"/>
    </source>
</evidence>
<evidence type="ECO:0000256" key="2">
    <source>
        <dbReference type="ARBA" id="ARBA00023015"/>
    </source>
</evidence>
<name>A0A498JHW1_MALDO</name>
<evidence type="ECO:0000256" key="3">
    <source>
        <dbReference type="ARBA" id="ARBA00023054"/>
    </source>
</evidence>
<comment type="subcellular location">
    <subcellularLocation>
        <location evidence="1">Nucleus</location>
    </subcellularLocation>
</comment>
<keyword evidence="10" id="KW-1185">Reference proteome</keyword>
<comment type="caution">
    <text evidence="9">The sequence shown here is derived from an EMBL/GenBank/DDBJ whole genome shotgun (WGS) entry which is preliminary data.</text>
</comment>
<protein>
    <recommendedName>
        <fullName evidence="8">Myb/SANT-like DNA-binding domain-containing protein</fullName>
    </recommendedName>
</protein>
<organism evidence="9 10">
    <name type="scientific">Malus domestica</name>
    <name type="common">Apple</name>
    <name type="synonym">Pyrus malus</name>
    <dbReference type="NCBI Taxonomy" id="3750"/>
    <lineage>
        <taxon>Eukaryota</taxon>
        <taxon>Viridiplantae</taxon>
        <taxon>Streptophyta</taxon>
        <taxon>Embryophyta</taxon>
        <taxon>Tracheophyta</taxon>
        <taxon>Spermatophyta</taxon>
        <taxon>Magnoliopsida</taxon>
        <taxon>eudicotyledons</taxon>
        <taxon>Gunneridae</taxon>
        <taxon>Pentapetalae</taxon>
        <taxon>rosids</taxon>
        <taxon>fabids</taxon>
        <taxon>Rosales</taxon>
        <taxon>Rosaceae</taxon>
        <taxon>Amygdaloideae</taxon>
        <taxon>Maleae</taxon>
        <taxon>Malus</taxon>
    </lineage>
</organism>
<evidence type="ECO:0000259" key="8">
    <source>
        <dbReference type="Pfam" id="PF13837"/>
    </source>
</evidence>
<dbReference type="GO" id="GO:0000976">
    <property type="term" value="F:transcription cis-regulatory region binding"/>
    <property type="evidence" value="ECO:0007669"/>
    <property type="project" value="TreeGrafter"/>
</dbReference>
<keyword evidence="5" id="KW-0804">Transcription</keyword>
<dbReference type="Proteomes" id="UP000290289">
    <property type="component" value="Chromosome 7"/>
</dbReference>
<evidence type="ECO:0000313" key="9">
    <source>
        <dbReference type="EMBL" id="RXH94676.1"/>
    </source>
</evidence>
<keyword evidence="6" id="KW-0539">Nucleus</keyword>
<accession>A0A498JHW1</accession>
<dbReference type="OrthoDB" id="2019351at2759"/>
<dbReference type="PANTHER" id="PTHR31307:SF40">
    <property type="entry name" value="TRIHELIX TRANSCRIPTION FACTOR ENAP1-RELATED"/>
    <property type="match status" value="1"/>
</dbReference>
<dbReference type="Pfam" id="PF13837">
    <property type="entry name" value="Myb_DNA-bind_4"/>
    <property type="match status" value="1"/>
</dbReference>
<keyword evidence="4" id="KW-0238">DNA-binding</keyword>
<keyword evidence="3" id="KW-0175">Coiled coil</keyword>
<dbReference type="AlphaFoldDB" id="A0A498JHW1"/>
<dbReference type="FunFam" id="1.10.10.60:FF:000104">
    <property type="entry name" value="trihelix transcription factor ASIL2"/>
    <property type="match status" value="1"/>
</dbReference>
<evidence type="ECO:0000256" key="5">
    <source>
        <dbReference type="ARBA" id="ARBA00023163"/>
    </source>
</evidence>
<proteinExistence type="predicted"/>